<dbReference type="RefSeq" id="WP_307311527.1">
    <property type="nucleotide sequence ID" value="NZ_JAUSRE010000026.1"/>
</dbReference>
<proteinExistence type="inferred from homology"/>
<dbReference type="Proteomes" id="UP001226577">
    <property type="component" value="Unassembled WGS sequence"/>
</dbReference>
<evidence type="ECO:0000313" key="9">
    <source>
        <dbReference type="EMBL" id="MDP9890346.1"/>
    </source>
</evidence>
<keyword evidence="4 8" id="KW-1003">Cell membrane</keyword>
<keyword evidence="5 8" id="KW-0812">Transmembrane</keyword>
<keyword evidence="10" id="KW-1185">Reference proteome</keyword>
<dbReference type="PANTHER" id="PTHR30269:SF37">
    <property type="entry name" value="MEMBRANE TRANSPORTER PROTEIN"/>
    <property type="match status" value="1"/>
</dbReference>
<feature type="transmembrane region" description="Helical" evidence="8">
    <location>
        <begin position="70"/>
        <end position="92"/>
    </location>
</feature>
<dbReference type="Pfam" id="PF01925">
    <property type="entry name" value="TauE"/>
    <property type="match status" value="1"/>
</dbReference>
<dbReference type="PANTHER" id="PTHR30269">
    <property type="entry name" value="TRANSMEMBRANE PROTEIN YFCA"/>
    <property type="match status" value="1"/>
</dbReference>
<keyword evidence="7 8" id="KW-0472">Membrane</keyword>
<dbReference type="InterPro" id="IPR052017">
    <property type="entry name" value="TSUP"/>
</dbReference>
<comment type="similarity">
    <text evidence="2 8">Belongs to the 4-toluene sulfonate uptake permease (TSUP) (TC 2.A.102) family.</text>
</comment>
<protein>
    <recommendedName>
        <fullName evidence="8">Probable membrane transporter protein</fullName>
    </recommendedName>
</protein>
<comment type="subcellular location">
    <subcellularLocation>
        <location evidence="1 8">Cell membrane</location>
        <topology evidence="1 8">Multi-pass membrane protein</topology>
    </subcellularLocation>
</comment>
<dbReference type="EMBL" id="JAUSRE010000026">
    <property type="protein sequence ID" value="MDP9890346.1"/>
    <property type="molecule type" value="Genomic_DNA"/>
</dbReference>
<evidence type="ECO:0000256" key="2">
    <source>
        <dbReference type="ARBA" id="ARBA00009142"/>
    </source>
</evidence>
<evidence type="ECO:0000256" key="5">
    <source>
        <dbReference type="ARBA" id="ARBA00022692"/>
    </source>
</evidence>
<feature type="transmembrane region" description="Helical" evidence="8">
    <location>
        <begin position="194"/>
        <end position="212"/>
    </location>
</feature>
<accession>A0ABT9RYL3</accession>
<gene>
    <name evidence="9" type="ORF">J2X98_003960</name>
</gene>
<feature type="transmembrane region" description="Helical" evidence="8">
    <location>
        <begin position="224"/>
        <end position="243"/>
    </location>
</feature>
<evidence type="ECO:0000256" key="4">
    <source>
        <dbReference type="ARBA" id="ARBA00022475"/>
    </source>
</evidence>
<keyword evidence="3" id="KW-0813">Transport</keyword>
<evidence type="ECO:0000256" key="8">
    <source>
        <dbReference type="RuleBase" id="RU363041"/>
    </source>
</evidence>
<name>A0ABT9RYL3_9MICC</name>
<reference evidence="9 10" key="1">
    <citation type="submission" date="2023-07" db="EMBL/GenBank/DDBJ databases">
        <title>Sorghum-associated microbial communities from plants grown in Nebraska, USA.</title>
        <authorList>
            <person name="Schachtman D."/>
        </authorList>
    </citation>
    <scope>NUCLEOTIDE SEQUENCE [LARGE SCALE GENOMIC DNA]</scope>
    <source>
        <strain evidence="9 10">CC222</strain>
    </source>
</reference>
<evidence type="ECO:0000313" key="10">
    <source>
        <dbReference type="Proteomes" id="UP001226577"/>
    </source>
</evidence>
<organism evidence="9 10">
    <name type="scientific">Pseudarthrobacter enclensis</name>
    <dbReference type="NCBI Taxonomy" id="993070"/>
    <lineage>
        <taxon>Bacteria</taxon>
        <taxon>Bacillati</taxon>
        <taxon>Actinomycetota</taxon>
        <taxon>Actinomycetes</taxon>
        <taxon>Micrococcales</taxon>
        <taxon>Micrococcaceae</taxon>
        <taxon>Pseudarthrobacter</taxon>
    </lineage>
</organism>
<evidence type="ECO:0000256" key="3">
    <source>
        <dbReference type="ARBA" id="ARBA00022448"/>
    </source>
</evidence>
<feature type="transmembrane region" description="Helical" evidence="8">
    <location>
        <begin position="168"/>
        <end position="188"/>
    </location>
</feature>
<feature type="transmembrane region" description="Helical" evidence="8">
    <location>
        <begin position="32"/>
        <end position="58"/>
    </location>
</feature>
<evidence type="ECO:0000256" key="1">
    <source>
        <dbReference type="ARBA" id="ARBA00004651"/>
    </source>
</evidence>
<evidence type="ECO:0000256" key="7">
    <source>
        <dbReference type="ARBA" id="ARBA00023136"/>
    </source>
</evidence>
<keyword evidence="6 8" id="KW-1133">Transmembrane helix</keyword>
<feature type="transmembrane region" description="Helical" evidence="8">
    <location>
        <begin position="98"/>
        <end position="114"/>
    </location>
</feature>
<sequence>MLTTGLVLAAVVMGAGMQRVTGMGFALVAAPFLVLLLGPVEGVVLVNVCGAVTAGAIIVRVVKDIDWKRYAALAASALLGIIPAAILIRLIPAPVLEISIGVILAVGLTVLLVLKSATLPQRRRYLLTAGGLSGFMNTAAGVGGPAVSMYSIATRWQHKSFAATMQPYFFTIGTFSLISKAITAPATFPVLPLAMWLAVAVACLAGLVLGDLTSKHVPARAAQILLIILAYLGAAATIIRGISDAVA</sequence>
<comment type="caution">
    <text evidence="9">The sequence shown here is derived from an EMBL/GenBank/DDBJ whole genome shotgun (WGS) entry which is preliminary data.</text>
</comment>
<evidence type="ECO:0000256" key="6">
    <source>
        <dbReference type="ARBA" id="ARBA00022989"/>
    </source>
</evidence>
<dbReference type="InterPro" id="IPR002781">
    <property type="entry name" value="TM_pro_TauE-like"/>
</dbReference>